<dbReference type="CDD" id="cd05400">
    <property type="entry name" value="NT_2-5OAS_ClassI-CCAase"/>
    <property type="match status" value="1"/>
</dbReference>
<dbReference type="InterPro" id="IPR019956">
    <property type="entry name" value="Ubiquitin_dom"/>
</dbReference>
<reference evidence="7" key="1">
    <citation type="submission" date="2025-08" db="UniProtKB">
        <authorList>
            <consortium name="Ensembl"/>
        </authorList>
    </citation>
    <scope>IDENTIFICATION</scope>
</reference>
<gene>
    <name evidence="7" type="primary">LOC113407681</name>
</gene>
<dbReference type="GO" id="GO:0005829">
    <property type="term" value="C:cytosol"/>
    <property type="evidence" value="ECO:0007669"/>
    <property type="project" value="TreeGrafter"/>
</dbReference>
<dbReference type="PROSITE" id="PS50152">
    <property type="entry name" value="25A_SYNTH_3"/>
    <property type="match status" value="1"/>
</dbReference>
<dbReference type="Gene3D" id="3.10.20.90">
    <property type="entry name" value="Phosphatidylinositol 3-kinase Catalytic Subunit, Chain A, domain 1"/>
    <property type="match status" value="2"/>
</dbReference>
<evidence type="ECO:0000256" key="4">
    <source>
        <dbReference type="ARBA" id="ARBA00022884"/>
    </source>
</evidence>
<keyword evidence="3" id="KW-0391">Immunity</keyword>
<name>A0A674IUI5_9SAUR</name>
<dbReference type="GO" id="GO:0005524">
    <property type="term" value="F:ATP binding"/>
    <property type="evidence" value="ECO:0007669"/>
    <property type="project" value="UniProtKB-KW"/>
</dbReference>
<dbReference type="GO" id="GO:0003725">
    <property type="term" value="F:double-stranded RNA binding"/>
    <property type="evidence" value="ECO:0007669"/>
    <property type="project" value="TreeGrafter"/>
</dbReference>
<evidence type="ECO:0000256" key="3">
    <source>
        <dbReference type="ARBA" id="ARBA00022859"/>
    </source>
</evidence>
<keyword evidence="5" id="KW-0051">Antiviral defense</keyword>
<dbReference type="SUPFAM" id="SSF81301">
    <property type="entry name" value="Nucleotidyltransferase"/>
    <property type="match status" value="1"/>
</dbReference>
<feature type="domain" description="Ubiquitin-like" evidence="6">
    <location>
        <begin position="390"/>
        <end position="460"/>
    </location>
</feature>
<dbReference type="InterPro" id="IPR002934">
    <property type="entry name" value="Polymerase_NTP_transf_dom"/>
</dbReference>
<keyword evidence="4" id="KW-0694">RNA-binding</keyword>
<dbReference type="CDD" id="cd17039">
    <property type="entry name" value="Ubl_ubiquitin_like"/>
    <property type="match status" value="1"/>
</dbReference>
<dbReference type="GO" id="GO:0045071">
    <property type="term" value="P:negative regulation of viral genome replication"/>
    <property type="evidence" value="ECO:0007669"/>
    <property type="project" value="TreeGrafter"/>
</dbReference>
<evidence type="ECO:0000313" key="8">
    <source>
        <dbReference type="Proteomes" id="UP000472274"/>
    </source>
</evidence>
<dbReference type="SUPFAM" id="SSF54236">
    <property type="entry name" value="Ubiquitin-like"/>
    <property type="match status" value="2"/>
</dbReference>
<dbReference type="GO" id="GO:0051607">
    <property type="term" value="P:defense response to virus"/>
    <property type="evidence" value="ECO:0007669"/>
    <property type="project" value="UniProtKB-KW"/>
</dbReference>
<dbReference type="SUPFAM" id="SSF81631">
    <property type="entry name" value="PAP/OAS1 substrate-binding domain"/>
    <property type="match status" value="1"/>
</dbReference>
<dbReference type="PROSITE" id="PS00832">
    <property type="entry name" value="25A_SYNTH_1"/>
    <property type="match status" value="1"/>
</dbReference>
<dbReference type="Gene3D" id="1.10.1410.20">
    <property type="entry name" value="2'-5'-oligoadenylate synthetase 1, domain 2"/>
    <property type="match status" value="1"/>
</dbReference>
<dbReference type="PROSITE" id="PS50053">
    <property type="entry name" value="UBIQUITIN_2"/>
    <property type="match status" value="2"/>
</dbReference>
<dbReference type="Pfam" id="PF10421">
    <property type="entry name" value="OAS1_C"/>
    <property type="match status" value="1"/>
</dbReference>
<organism evidence="7 8">
    <name type="scientific">Terrapene triunguis</name>
    <name type="common">Three-toed box turtle</name>
    <dbReference type="NCBI Taxonomy" id="2587831"/>
    <lineage>
        <taxon>Eukaryota</taxon>
        <taxon>Metazoa</taxon>
        <taxon>Chordata</taxon>
        <taxon>Craniata</taxon>
        <taxon>Vertebrata</taxon>
        <taxon>Euteleostomi</taxon>
        <taxon>Archelosauria</taxon>
        <taxon>Testudinata</taxon>
        <taxon>Testudines</taxon>
        <taxon>Cryptodira</taxon>
        <taxon>Durocryptodira</taxon>
        <taxon>Testudinoidea</taxon>
        <taxon>Emydidae</taxon>
        <taxon>Terrapene</taxon>
    </lineage>
</organism>
<dbReference type="GO" id="GO:0045087">
    <property type="term" value="P:innate immune response"/>
    <property type="evidence" value="ECO:0007669"/>
    <property type="project" value="UniProtKB-KW"/>
</dbReference>
<dbReference type="Proteomes" id="UP000472274">
    <property type="component" value="Unplaced"/>
</dbReference>
<dbReference type="InterPro" id="IPR000626">
    <property type="entry name" value="Ubiquitin-like_dom"/>
</dbReference>
<sequence>MELYQVPAGSLDAWIAEHLQPSEEFQLQVKDTVRRICDFLKETCFDDIKVFKTVKGGSAGKGTALKNNSDADLVLFLSCFSSYRDLMENRAAVLDTVKQKLNRCQQTIAFSVDVEVFQPKKKGTCPRSLSITIQSKKRWESIEVDVLPAYDALGQVTPGSKPSPQVYEDLIQAGAGPGEFCTSFTELQRDFVKRRPAKLKNLLRLVKHWYKEVRCPTTSGLPPKYALELLTIYAWETGTKGAENFSTSEGFRTVMELLCRYQELCVYWTEFYDFQSSVIGTHVKRLLREPCPVILDPADPTGTLGQGKSWALLAREAAVCRNQLCCRNGLAPIRCWDVQPARPMQVMVKQLSGVSLALRLSPYTTIWEIKEELERAWGISPYTQRLPQEMEIFVKDHNSRTIPYGVRASDTVLGLKKMIEDRTGVSASQQRLTFNSKELQDDYTLSHYRIRSKSTVYLLLLTGTCIPAERASQWTMFPKILCMIIQGFANASHVPESAPRPSVVPAHPHTSCCSSWELFPAAPWPVSGMYCPQCRVGCWALTRHCSLIPLL</sequence>
<dbReference type="FunFam" id="1.10.1410.20:FF:000001">
    <property type="entry name" value="2'-5'-oligoadenylate synthetase 1"/>
    <property type="match status" value="1"/>
</dbReference>
<evidence type="ECO:0000313" key="7">
    <source>
        <dbReference type="Ensembl" id="ENSTMTP00000012600.1"/>
    </source>
</evidence>
<dbReference type="Gene3D" id="3.30.460.10">
    <property type="entry name" value="Beta Polymerase, domain 2"/>
    <property type="match status" value="1"/>
</dbReference>
<dbReference type="SMART" id="SM00213">
    <property type="entry name" value="UBQ"/>
    <property type="match status" value="1"/>
</dbReference>
<dbReference type="Pfam" id="PF01909">
    <property type="entry name" value="NTP_transf_2"/>
    <property type="match status" value="1"/>
</dbReference>
<evidence type="ECO:0000256" key="5">
    <source>
        <dbReference type="ARBA" id="ARBA00023118"/>
    </source>
</evidence>
<dbReference type="InterPro" id="IPR029071">
    <property type="entry name" value="Ubiquitin-like_domsf"/>
</dbReference>
<dbReference type="GO" id="GO:0001730">
    <property type="term" value="F:2'-5'-oligoadenylate synthetase activity"/>
    <property type="evidence" value="ECO:0007669"/>
    <property type="project" value="UniProtKB-EC"/>
</dbReference>
<dbReference type="InterPro" id="IPR043519">
    <property type="entry name" value="NT_sf"/>
</dbReference>
<proteinExistence type="inferred from homology"/>
<evidence type="ECO:0000256" key="2">
    <source>
        <dbReference type="ARBA" id="ARBA00022588"/>
    </source>
</evidence>
<dbReference type="PANTHER" id="PTHR11258">
    <property type="entry name" value="2-5 OLIGOADENYLATE SYNTHETASE"/>
    <property type="match status" value="1"/>
</dbReference>
<comment type="similarity">
    <text evidence="1">Belongs to the 2-5A synthase family.</text>
</comment>
<dbReference type="PANTHER" id="PTHR11258:SF7">
    <property type="entry name" value="2'-5'-OLIGOADENYLATE SYNTHASE-LIKE PROTEIN 2"/>
    <property type="match status" value="1"/>
</dbReference>
<feature type="domain" description="Ubiquitin-like" evidence="6">
    <location>
        <begin position="344"/>
        <end position="386"/>
    </location>
</feature>
<dbReference type="InterPro" id="IPR043518">
    <property type="entry name" value="2-5OAS_N_CS"/>
</dbReference>
<keyword evidence="8" id="KW-1185">Reference proteome</keyword>
<dbReference type="FunFam" id="3.30.460.10:FF:000007">
    <property type="entry name" value="2'-5'-oligoadenylate synthetase 1"/>
    <property type="match status" value="1"/>
</dbReference>
<dbReference type="Ensembl" id="ENSTMTT00000013036.1">
    <property type="protein sequence ID" value="ENSTMTP00000012600.1"/>
    <property type="gene ID" value="ENSTMTG00000009026.1"/>
</dbReference>
<dbReference type="InParanoid" id="A0A674IUI5"/>
<keyword evidence="2" id="KW-0399">Innate immunity</keyword>
<reference evidence="7" key="2">
    <citation type="submission" date="2025-09" db="UniProtKB">
        <authorList>
            <consortium name="Ensembl"/>
        </authorList>
    </citation>
    <scope>IDENTIFICATION</scope>
</reference>
<dbReference type="Pfam" id="PF00240">
    <property type="entry name" value="ubiquitin"/>
    <property type="match status" value="1"/>
</dbReference>
<dbReference type="GO" id="GO:0016020">
    <property type="term" value="C:membrane"/>
    <property type="evidence" value="ECO:0007669"/>
    <property type="project" value="TreeGrafter"/>
</dbReference>
<dbReference type="GeneTree" id="ENSGT00510000046406"/>
<dbReference type="PRINTS" id="PR00348">
    <property type="entry name" value="UBIQUITIN"/>
</dbReference>
<dbReference type="Pfam" id="PF14560">
    <property type="entry name" value="Ubiquitin_2"/>
    <property type="match status" value="1"/>
</dbReference>
<dbReference type="InterPro" id="IPR018952">
    <property type="entry name" value="2-5-oligoAdlate_synth_1_dom2/C"/>
</dbReference>
<protein>
    <recommendedName>
        <fullName evidence="6">Ubiquitin-like domain-containing protein</fullName>
    </recommendedName>
</protein>
<evidence type="ECO:0000256" key="1">
    <source>
        <dbReference type="ARBA" id="ARBA00009526"/>
    </source>
</evidence>
<dbReference type="AlphaFoldDB" id="A0A674IUI5"/>
<evidence type="ECO:0000259" key="6">
    <source>
        <dbReference type="PROSITE" id="PS50053"/>
    </source>
</evidence>
<dbReference type="GO" id="GO:0005654">
    <property type="term" value="C:nucleoplasm"/>
    <property type="evidence" value="ECO:0007669"/>
    <property type="project" value="TreeGrafter"/>
</dbReference>
<accession>A0A674IUI5</accession>
<dbReference type="InterPro" id="IPR006116">
    <property type="entry name" value="NT_2-5OAS_ClassI-CCAase"/>
</dbReference>